<reference evidence="1" key="1">
    <citation type="journal article" date="2007" name="ISME J.">
        <title>Genomic plasticity in prokaryotes: the case of the square haloarchaeon.</title>
        <authorList>
            <person name="Cuadros-Orellana S."/>
            <person name="Martin-Cuadrado A.B."/>
            <person name="Legault B."/>
            <person name="D'Auria G."/>
            <person name="Zhaxybayeva O."/>
            <person name="Papke R.T."/>
            <person name="Rodriguez-Valera F."/>
        </authorList>
    </citation>
    <scope>NUCLEOTIDE SEQUENCE</scope>
</reference>
<dbReference type="EMBL" id="EF583986">
    <property type="protein sequence ID" value="ABQ75850.1"/>
    <property type="molecule type" value="Genomic_DNA"/>
</dbReference>
<organism evidence="1">
    <name type="scientific">uncultured haloarchaeon</name>
    <dbReference type="NCBI Taxonomy" id="160804"/>
    <lineage>
        <taxon>Archaea</taxon>
        <taxon>Methanobacteriati</taxon>
        <taxon>Methanobacteriota</taxon>
        <taxon>Stenosarchaea group</taxon>
        <taxon>Halobacteria</taxon>
        <taxon>Halobacteriales</taxon>
        <taxon>Halobacteriaceae</taxon>
        <taxon>environmental samples</taxon>
    </lineage>
</organism>
<protein>
    <submittedName>
        <fullName evidence="1">Uncharacterized protein</fullName>
    </submittedName>
</protein>
<dbReference type="AlphaFoldDB" id="A5YS93"/>
<name>A5YS93_9EURY</name>
<accession>A5YS93</accession>
<sequence>MGVIATERRLRRDSVLELQVRSTPVAVVERVLSVCPFVRNKCAVTHRAITSRGDRDWIAPHPSGGRTTLLVDRVGGTEVRVEDLTVTSDVPLHQYWEATLRESRCLDVEFLVGFEMVGEFSQEFGGHDAALVVWEAVLPRLVHFEVIVPPDGEFALVGDLPVERPEAVALTELADCLWIRYDRAD</sequence>
<proteinExistence type="predicted"/>
<evidence type="ECO:0000313" key="1">
    <source>
        <dbReference type="EMBL" id="ABQ75850.1"/>
    </source>
</evidence>